<comment type="caution">
    <text evidence="2">The sequence shown here is derived from an EMBL/GenBank/DDBJ whole genome shotgun (WGS) entry which is preliminary data.</text>
</comment>
<protein>
    <submittedName>
        <fullName evidence="2">Uncharacterized protein</fullName>
    </submittedName>
</protein>
<reference evidence="2 3" key="1">
    <citation type="submission" date="2021-06" db="EMBL/GenBank/DDBJ databases">
        <title>Caerostris darwini draft genome.</title>
        <authorList>
            <person name="Kono N."/>
            <person name="Arakawa K."/>
        </authorList>
    </citation>
    <scope>NUCLEOTIDE SEQUENCE [LARGE SCALE GENOMIC DNA]</scope>
</reference>
<dbReference type="Proteomes" id="UP001054837">
    <property type="component" value="Unassembled WGS sequence"/>
</dbReference>
<keyword evidence="3" id="KW-1185">Reference proteome</keyword>
<accession>A0AAV4WVK9</accession>
<evidence type="ECO:0000256" key="1">
    <source>
        <dbReference type="SAM" id="MobiDB-lite"/>
    </source>
</evidence>
<feature type="region of interest" description="Disordered" evidence="1">
    <location>
        <begin position="61"/>
        <end position="82"/>
    </location>
</feature>
<sequence>MEKRYTFVHVTRKLKAERGKEISQQLNRNLPTGGEILNSVWVSRNKNGPFHRGGWLECPLSRQSPLRSPKRTASGYLAGHPDNGKAIPAPNMDCLPIMASIDPGFLARDG</sequence>
<name>A0AAV4WVK9_9ARAC</name>
<dbReference type="EMBL" id="BPLQ01015260">
    <property type="protein sequence ID" value="GIY86932.1"/>
    <property type="molecule type" value="Genomic_DNA"/>
</dbReference>
<proteinExistence type="predicted"/>
<organism evidence="2 3">
    <name type="scientific">Caerostris darwini</name>
    <dbReference type="NCBI Taxonomy" id="1538125"/>
    <lineage>
        <taxon>Eukaryota</taxon>
        <taxon>Metazoa</taxon>
        <taxon>Ecdysozoa</taxon>
        <taxon>Arthropoda</taxon>
        <taxon>Chelicerata</taxon>
        <taxon>Arachnida</taxon>
        <taxon>Araneae</taxon>
        <taxon>Araneomorphae</taxon>
        <taxon>Entelegynae</taxon>
        <taxon>Araneoidea</taxon>
        <taxon>Araneidae</taxon>
        <taxon>Caerostris</taxon>
    </lineage>
</organism>
<evidence type="ECO:0000313" key="3">
    <source>
        <dbReference type="Proteomes" id="UP001054837"/>
    </source>
</evidence>
<gene>
    <name evidence="2" type="ORF">CDAR_289831</name>
</gene>
<evidence type="ECO:0000313" key="2">
    <source>
        <dbReference type="EMBL" id="GIY86932.1"/>
    </source>
</evidence>
<dbReference type="AlphaFoldDB" id="A0AAV4WVK9"/>